<evidence type="ECO:0000313" key="3">
    <source>
        <dbReference type="EMBL" id="KAF5832834.1"/>
    </source>
</evidence>
<dbReference type="Gene3D" id="1.20.58.2190">
    <property type="match status" value="1"/>
</dbReference>
<dbReference type="CDD" id="cd09212">
    <property type="entry name" value="PUB"/>
    <property type="match status" value="1"/>
</dbReference>
<evidence type="ECO:0000256" key="1">
    <source>
        <dbReference type="SAM" id="MobiDB-lite"/>
    </source>
</evidence>
<dbReference type="Proteomes" id="UP000815325">
    <property type="component" value="Unassembled WGS sequence"/>
</dbReference>
<dbReference type="SMART" id="SM00580">
    <property type="entry name" value="PUG"/>
    <property type="match status" value="1"/>
</dbReference>
<protein>
    <recommendedName>
        <fullName evidence="2">PUB domain-containing protein</fullName>
    </recommendedName>
</protein>
<proteinExistence type="predicted"/>
<reference evidence="3" key="1">
    <citation type="submission" date="2017-08" db="EMBL/GenBank/DDBJ databases">
        <authorList>
            <person name="Polle J.E."/>
            <person name="Barry K."/>
            <person name="Cushman J."/>
            <person name="Schmutz J."/>
            <person name="Tran D."/>
            <person name="Hathwaick L.T."/>
            <person name="Yim W.C."/>
            <person name="Jenkins J."/>
            <person name="Mckie-Krisberg Z.M."/>
            <person name="Prochnik S."/>
            <person name="Lindquist E."/>
            <person name="Dockter R.B."/>
            <person name="Adam C."/>
            <person name="Molina H."/>
            <person name="Bunkerborg J."/>
            <person name="Jin E."/>
            <person name="Buchheim M."/>
            <person name="Magnuson J."/>
        </authorList>
    </citation>
    <scope>NUCLEOTIDE SEQUENCE</scope>
    <source>
        <strain evidence="3">CCAP 19/18</strain>
    </source>
</reference>
<organism evidence="3 4">
    <name type="scientific">Dunaliella salina</name>
    <name type="common">Green alga</name>
    <name type="synonym">Protococcus salinus</name>
    <dbReference type="NCBI Taxonomy" id="3046"/>
    <lineage>
        <taxon>Eukaryota</taxon>
        <taxon>Viridiplantae</taxon>
        <taxon>Chlorophyta</taxon>
        <taxon>core chlorophytes</taxon>
        <taxon>Chlorophyceae</taxon>
        <taxon>CS clade</taxon>
        <taxon>Chlamydomonadales</taxon>
        <taxon>Dunaliellaceae</taxon>
        <taxon>Dunaliella</taxon>
    </lineage>
</organism>
<feature type="domain" description="PUB" evidence="2">
    <location>
        <begin position="87"/>
        <end position="147"/>
    </location>
</feature>
<evidence type="ECO:0000313" key="4">
    <source>
        <dbReference type="Proteomes" id="UP000815325"/>
    </source>
</evidence>
<dbReference type="SUPFAM" id="SSF143503">
    <property type="entry name" value="PUG domain-like"/>
    <property type="match status" value="1"/>
</dbReference>
<comment type="caution">
    <text evidence="3">The sequence shown here is derived from an EMBL/GenBank/DDBJ whole genome shotgun (WGS) entry which is preliminary data.</text>
</comment>
<name>A0ABQ7GE05_DUNSA</name>
<dbReference type="InterPro" id="IPR036339">
    <property type="entry name" value="PUB-like_dom_sf"/>
</dbReference>
<dbReference type="EMBL" id="MU069846">
    <property type="protein sequence ID" value="KAF5832834.1"/>
    <property type="molecule type" value="Genomic_DNA"/>
</dbReference>
<feature type="region of interest" description="Disordered" evidence="1">
    <location>
        <begin position="1"/>
        <end position="57"/>
    </location>
</feature>
<gene>
    <name evidence="3" type="ORF">DUNSADRAFT_11173</name>
</gene>
<dbReference type="InterPro" id="IPR018997">
    <property type="entry name" value="PUB_domain"/>
</dbReference>
<dbReference type="Pfam" id="PF09409">
    <property type="entry name" value="PUB"/>
    <property type="match status" value="1"/>
</dbReference>
<evidence type="ECO:0000259" key="2">
    <source>
        <dbReference type="Pfam" id="PF09409"/>
    </source>
</evidence>
<sequence>MNRRTSPSEEYEEEEEKASSLPPRSPARCASPNSVRRAVEARVSTASNKQDSVPKAPDPAVLEAKKEFFKYMDDNLLDYKHNHPINVSNCVSTLLKIFNNVLEHPEDQKFRQVKAGGNAFKNNISSIKGGEKLMTLAGWRVQRKRHEMQAAGAMEKARKEQILRAVEEDKEDRKLRTG</sequence>
<accession>A0ABQ7GE05</accession>
<keyword evidence="4" id="KW-1185">Reference proteome</keyword>